<reference evidence="1" key="1">
    <citation type="submission" date="2019-08" db="EMBL/GenBank/DDBJ databases">
        <authorList>
            <person name="Kucharzyk K."/>
            <person name="Murdoch R.W."/>
            <person name="Higgins S."/>
            <person name="Loffler F."/>
        </authorList>
    </citation>
    <scope>NUCLEOTIDE SEQUENCE</scope>
</reference>
<name>A0A645C4B2_9ZZZZ</name>
<organism evidence="1">
    <name type="scientific">bioreactor metagenome</name>
    <dbReference type="NCBI Taxonomy" id="1076179"/>
    <lineage>
        <taxon>unclassified sequences</taxon>
        <taxon>metagenomes</taxon>
        <taxon>ecological metagenomes</taxon>
    </lineage>
</organism>
<accession>A0A645C4B2</accession>
<dbReference type="EMBL" id="VSSQ01024848">
    <property type="protein sequence ID" value="MPM72610.1"/>
    <property type="molecule type" value="Genomic_DNA"/>
</dbReference>
<dbReference type="AlphaFoldDB" id="A0A645C4B2"/>
<protein>
    <submittedName>
        <fullName evidence="1">Uncharacterized protein</fullName>
    </submittedName>
</protein>
<gene>
    <name evidence="1" type="ORF">SDC9_119586</name>
</gene>
<proteinExistence type="predicted"/>
<sequence>MYISAVNGSAVGIKFPVGAVAWGYVIHMAVKEDIFTAAASLDHTDNVAGFVGVYLVKIEFFHFVNQETGKIAFLSRFARNPDQT</sequence>
<comment type="caution">
    <text evidence="1">The sequence shown here is derived from an EMBL/GenBank/DDBJ whole genome shotgun (WGS) entry which is preliminary data.</text>
</comment>
<evidence type="ECO:0000313" key="1">
    <source>
        <dbReference type="EMBL" id="MPM72610.1"/>
    </source>
</evidence>